<dbReference type="AlphaFoldDB" id="A0A8A4ZF85"/>
<keyword evidence="2" id="KW-0472">Membrane</keyword>
<organism evidence="3 4">
    <name type="scientific">Pengzhenrongella sicca</name>
    <dbReference type="NCBI Taxonomy" id="2819238"/>
    <lineage>
        <taxon>Bacteria</taxon>
        <taxon>Bacillati</taxon>
        <taxon>Actinomycetota</taxon>
        <taxon>Actinomycetes</taxon>
        <taxon>Micrococcales</taxon>
        <taxon>Pengzhenrongella</taxon>
    </lineage>
</organism>
<proteinExistence type="predicted"/>
<feature type="transmembrane region" description="Helical" evidence="2">
    <location>
        <begin position="111"/>
        <end position="136"/>
    </location>
</feature>
<dbReference type="EMBL" id="CP071868">
    <property type="protein sequence ID" value="QTE29669.1"/>
    <property type="molecule type" value="Genomic_DNA"/>
</dbReference>
<accession>A0A8A4ZF85</accession>
<protein>
    <submittedName>
        <fullName evidence="3">Uncharacterized protein</fullName>
    </submittedName>
</protein>
<dbReference type="Proteomes" id="UP000663937">
    <property type="component" value="Chromosome"/>
</dbReference>
<evidence type="ECO:0000313" key="3">
    <source>
        <dbReference type="EMBL" id="QTE29669.1"/>
    </source>
</evidence>
<name>A0A8A4ZF85_9MICO</name>
<keyword evidence="2" id="KW-1133">Transmembrane helix</keyword>
<evidence type="ECO:0000256" key="2">
    <source>
        <dbReference type="SAM" id="Phobius"/>
    </source>
</evidence>
<feature type="region of interest" description="Disordered" evidence="1">
    <location>
        <begin position="1"/>
        <end position="66"/>
    </location>
</feature>
<dbReference type="KEGG" id="psic:J4E96_00985"/>
<keyword evidence="4" id="KW-1185">Reference proteome</keyword>
<dbReference type="RefSeq" id="WP_227423961.1">
    <property type="nucleotide sequence ID" value="NZ_CP071868.1"/>
</dbReference>
<keyword evidence="2" id="KW-0812">Transmembrane</keyword>
<evidence type="ECO:0000313" key="4">
    <source>
        <dbReference type="Proteomes" id="UP000663937"/>
    </source>
</evidence>
<feature type="compositionally biased region" description="Low complexity" evidence="1">
    <location>
        <begin position="16"/>
        <end position="29"/>
    </location>
</feature>
<feature type="transmembrane region" description="Helical" evidence="2">
    <location>
        <begin position="82"/>
        <end position="105"/>
    </location>
</feature>
<reference evidence="3" key="1">
    <citation type="submission" date="2021-03" db="EMBL/GenBank/DDBJ databases">
        <title>Pengzhenrongella sicca gen. nov., sp. nov., a new member of suborder Micrococcineae isolated from High-Arctic tundra soil.</title>
        <authorList>
            <person name="Peng F."/>
        </authorList>
    </citation>
    <scope>NUCLEOTIDE SEQUENCE</scope>
    <source>
        <strain evidence="3">LRZ-2</strain>
    </source>
</reference>
<gene>
    <name evidence="3" type="ORF">J4E96_00985</name>
</gene>
<evidence type="ECO:0000256" key="1">
    <source>
        <dbReference type="SAM" id="MobiDB-lite"/>
    </source>
</evidence>
<sequence length="140" mass="14409">MTSQEPTPTPDRALPDAELPVAEPPAAELPDTELPDAEPRAAELPDAEPPVAELPDTELPDAETLDRIAEPATVRRAPRYAAFIRAGVLLGAVIGWLLAVLFPVAGDEPTAAVTAICAFTLACVGALAGAGLAVLADRRG</sequence>